<feature type="region of interest" description="Disordered" evidence="1">
    <location>
        <begin position="1"/>
        <end position="31"/>
    </location>
</feature>
<dbReference type="Proteomes" id="UP000092993">
    <property type="component" value="Unassembled WGS sequence"/>
</dbReference>
<feature type="region of interest" description="Disordered" evidence="1">
    <location>
        <begin position="78"/>
        <end position="97"/>
    </location>
</feature>
<dbReference type="OrthoDB" id="2649166at2759"/>
<comment type="caution">
    <text evidence="2">The sequence shown here is derived from an EMBL/GenBank/DDBJ whole genome shotgun (WGS) entry which is preliminary data.</text>
</comment>
<feature type="compositionally biased region" description="Polar residues" evidence="1">
    <location>
        <begin position="20"/>
        <end position="29"/>
    </location>
</feature>
<accession>A0A1C7MPW2</accession>
<keyword evidence="3" id="KW-1185">Reference proteome</keyword>
<evidence type="ECO:0000256" key="1">
    <source>
        <dbReference type="SAM" id="MobiDB-lite"/>
    </source>
</evidence>
<gene>
    <name evidence="2" type="ORF">A0H81_00325</name>
</gene>
<feature type="region of interest" description="Disordered" evidence="1">
    <location>
        <begin position="104"/>
        <end position="166"/>
    </location>
</feature>
<feature type="compositionally biased region" description="Polar residues" evidence="1">
    <location>
        <begin position="109"/>
        <end position="123"/>
    </location>
</feature>
<feature type="compositionally biased region" description="Basic and acidic residues" evidence="1">
    <location>
        <begin position="131"/>
        <end position="140"/>
    </location>
</feature>
<proteinExistence type="predicted"/>
<protein>
    <submittedName>
        <fullName evidence="2">Uncharacterized protein</fullName>
    </submittedName>
</protein>
<evidence type="ECO:0000313" key="2">
    <source>
        <dbReference type="EMBL" id="OBZ78931.1"/>
    </source>
</evidence>
<dbReference type="AlphaFoldDB" id="A0A1C7MPW2"/>
<sequence length="270" mass="30363">MARQRVESPLLNSRRGVPIQTRTQNTGGSVTIEGRSNYRVRRRLNADGDEQLVNITMDSDDDDPFSWMLRRELSYGARAPARTRETTTQDDSDDGMPMYLLGRPRTASIRPQTMSSSESSNNATRRRRGWARLDQDDARSRPGTIFRSSPAAFRTEHGDGAAATAPQRRLVFVPTTQTSLWNTLDDDAESIRVRLNAARSMESVSEVLRDYLRSESPEKRSAYITFGSSIPFTPSPLPLPLVEKTSVLQVRSRVFRMSIRTPSQTPLAGR</sequence>
<organism evidence="2 3">
    <name type="scientific">Grifola frondosa</name>
    <name type="common">Maitake</name>
    <name type="synonym">Polyporus frondosus</name>
    <dbReference type="NCBI Taxonomy" id="5627"/>
    <lineage>
        <taxon>Eukaryota</taxon>
        <taxon>Fungi</taxon>
        <taxon>Dikarya</taxon>
        <taxon>Basidiomycota</taxon>
        <taxon>Agaricomycotina</taxon>
        <taxon>Agaricomycetes</taxon>
        <taxon>Polyporales</taxon>
        <taxon>Grifolaceae</taxon>
        <taxon>Grifola</taxon>
    </lineage>
</organism>
<dbReference type="EMBL" id="LUGG01000001">
    <property type="protein sequence ID" value="OBZ78931.1"/>
    <property type="molecule type" value="Genomic_DNA"/>
</dbReference>
<reference evidence="2 3" key="1">
    <citation type="submission" date="2016-03" db="EMBL/GenBank/DDBJ databases">
        <title>Whole genome sequencing of Grifola frondosa 9006-11.</title>
        <authorList>
            <person name="Min B."/>
            <person name="Park H."/>
            <person name="Kim J.-G."/>
            <person name="Cho H."/>
            <person name="Oh Y.-L."/>
            <person name="Kong W.-S."/>
            <person name="Choi I.-G."/>
        </authorList>
    </citation>
    <scope>NUCLEOTIDE SEQUENCE [LARGE SCALE GENOMIC DNA]</scope>
    <source>
        <strain evidence="2 3">9006-11</strain>
    </source>
</reference>
<name>A0A1C7MPW2_GRIFR</name>
<evidence type="ECO:0000313" key="3">
    <source>
        <dbReference type="Proteomes" id="UP000092993"/>
    </source>
</evidence>